<feature type="region of interest" description="Disordered" evidence="1">
    <location>
        <begin position="265"/>
        <end position="285"/>
    </location>
</feature>
<feature type="region of interest" description="Disordered" evidence="1">
    <location>
        <begin position="1"/>
        <end position="37"/>
    </location>
</feature>
<gene>
    <name evidence="2" type="ORF">P154DRAFT_244901</name>
</gene>
<reference evidence="2" key="1">
    <citation type="journal article" date="2020" name="Stud. Mycol.">
        <title>101 Dothideomycetes genomes: a test case for predicting lifestyles and emergence of pathogens.</title>
        <authorList>
            <person name="Haridas S."/>
            <person name="Albert R."/>
            <person name="Binder M."/>
            <person name="Bloem J."/>
            <person name="Labutti K."/>
            <person name="Salamov A."/>
            <person name="Andreopoulos B."/>
            <person name="Baker S."/>
            <person name="Barry K."/>
            <person name="Bills G."/>
            <person name="Bluhm B."/>
            <person name="Cannon C."/>
            <person name="Castanera R."/>
            <person name="Culley D."/>
            <person name="Daum C."/>
            <person name="Ezra D."/>
            <person name="Gonzalez J."/>
            <person name="Henrissat B."/>
            <person name="Kuo A."/>
            <person name="Liang C."/>
            <person name="Lipzen A."/>
            <person name="Lutzoni F."/>
            <person name="Magnuson J."/>
            <person name="Mondo S."/>
            <person name="Nolan M."/>
            <person name="Ohm R."/>
            <person name="Pangilinan J."/>
            <person name="Park H.-J."/>
            <person name="Ramirez L."/>
            <person name="Alfaro M."/>
            <person name="Sun H."/>
            <person name="Tritt A."/>
            <person name="Yoshinaga Y."/>
            <person name="Zwiers L.-H."/>
            <person name="Turgeon B."/>
            <person name="Goodwin S."/>
            <person name="Spatafora J."/>
            <person name="Crous P."/>
            <person name="Grigoriev I."/>
        </authorList>
    </citation>
    <scope>NUCLEOTIDE SEQUENCE</scope>
    <source>
        <strain evidence="2">CBS 123094</strain>
    </source>
</reference>
<organism evidence="2 3">
    <name type="scientific">Amniculicola lignicola CBS 123094</name>
    <dbReference type="NCBI Taxonomy" id="1392246"/>
    <lineage>
        <taxon>Eukaryota</taxon>
        <taxon>Fungi</taxon>
        <taxon>Dikarya</taxon>
        <taxon>Ascomycota</taxon>
        <taxon>Pezizomycotina</taxon>
        <taxon>Dothideomycetes</taxon>
        <taxon>Pleosporomycetidae</taxon>
        <taxon>Pleosporales</taxon>
        <taxon>Amniculicolaceae</taxon>
        <taxon>Amniculicola</taxon>
    </lineage>
</organism>
<keyword evidence="3" id="KW-1185">Reference proteome</keyword>
<evidence type="ECO:0000313" key="3">
    <source>
        <dbReference type="Proteomes" id="UP000799779"/>
    </source>
</evidence>
<dbReference type="EMBL" id="ML978023">
    <property type="protein sequence ID" value="KAF1992653.1"/>
    <property type="molecule type" value="Genomic_DNA"/>
</dbReference>
<sequence>TSSDITSSDITSLDGITLDGGSSDDATPDTNYPDSNASRMKGLARAAYELEQLKNQFFMNVLEKDWGLAVAKLQALRHLVEMEGLDEILEARNEDMEEDEKPSHIVKLLIGLVASMMDPISIFETTIRGRRDSTNDDADLDINASEHTIRIKQLLHRASEYFLSLSTRRTTSVPLHLLVPQPPTLRQQLADAHSELATKTHILATKDYEILTLRKKLTASLYLQKAYYKFAEKYPGKKGRDALQGCLDEAKGVTKKMRERERLMAPGMPSRGPNGEIQHSAVRPWNPNERRGGIWGWFGRR</sequence>
<evidence type="ECO:0000313" key="2">
    <source>
        <dbReference type="EMBL" id="KAF1992653.1"/>
    </source>
</evidence>
<evidence type="ECO:0000256" key="1">
    <source>
        <dbReference type="SAM" id="MobiDB-lite"/>
    </source>
</evidence>
<dbReference type="Proteomes" id="UP000799779">
    <property type="component" value="Unassembled WGS sequence"/>
</dbReference>
<proteinExistence type="predicted"/>
<dbReference type="AlphaFoldDB" id="A0A6A5VT43"/>
<protein>
    <submittedName>
        <fullName evidence="2">Uncharacterized protein</fullName>
    </submittedName>
</protein>
<feature type="compositionally biased region" description="Polar residues" evidence="1">
    <location>
        <begin position="24"/>
        <end position="37"/>
    </location>
</feature>
<accession>A0A6A5VT43</accession>
<name>A0A6A5VT43_9PLEO</name>
<feature type="non-terminal residue" evidence="2">
    <location>
        <position position="1"/>
    </location>
</feature>
<feature type="compositionally biased region" description="Low complexity" evidence="1">
    <location>
        <begin position="1"/>
        <end position="17"/>
    </location>
</feature>